<name>A0ABD0R7U6_CIRMR</name>
<dbReference type="Proteomes" id="UP001529510">
    <property type="component" value="Unassembled WGS sequence"/>
</dbReference>
<evidence type="ECO:0000313" key="1">
    <source>
        <dbReference type="EMBL" id="KAL0194561.1"/>
    </source>
</evidence>
<accession>A0ABD0R7U6</accession>
<organism evidence="1 2">
    <name type="scientific">Cirrhinus mrigala</name>
    <name type="common">Mrigala</name>
    <dbReference type="NCBI Taxonomy" id="683832"/>
    <lineage>
        <taxon>Eukaryota</taxon>
        <taxon>Metazoa</taxon>
        <taxon>Chordata</taxon>
        <taxon>Craniata</taxon>
        <taxon>Vertebrata</taxon>
        <taxon>Euteleostomi</taxon>
        <taxon>Actinopterygii</taxon>
        <taxon>Neopterygii</taxon>
        <taxon>Teleostei</taxon>
        <taxon>Ostariophysi</taxon>
        <taxon>Cypriniformes</taxon>
        <taxon>Cyprinidae</taxon>
        <taxon>Labeoninae</taxon>
        <taxon>Labeonini</taxon>
        <taxon>Cirrhinus</taxon>
    </lineage>
</organism>
<protein>
    <submittedName>
        <fullName evidence="1">Uncharacterized protein</fullName>
    </submittedName>
</protein>
<feature type="non-terminal residue" evidence="1">
    <location>
        <position position="52"/>
    </location>
</feature>
<keyword evidence="2" id="KW-1185">Reference proteome</keyword>
<reference evidence="1 2" key="1">
    <citation type="submission" date="2024-05" db="EMBL/GenBank/DDBJ databases">
        <title>Genome sequencing and assembly of Indian major carp, Cirrhinus mrigala (Hamilton, 1822).</title>
        <authorList>
            <person name="Mohindra V."/>
            <person name="Chowdhury L.M."/>
            <person name="Lal K."/>
            <person name="Jena J.K."/>
        </authorList>
    </citation>
    <scope>NUCLEOTIDE SEQUENCE [LARGE SCALE GENOMIC DNA]</scope>
    <source>
        <strain evidence="1">CM1030</strain>
        <tissue evidence="1">Blood</tissue>
    </source>
</reference>
<sequence length="52" mass="6327">MDHCEPTLFVPYQLEEMAGQPGLLEQQKVHLMLLHHCWVVLLMWRRQEDLQR</sequence>
<gene>
    <name evidence="1" type="ORF">M9458_008133</name>
</gene>
<dbReference type="EMBL" id="JAMKFB020000004">
    <property type="protein sequence ID" value="KAL0194561.1"/>
    <property type="molecule type" value="Genomic_DNA"/>
</dbReference>
<comment type="caution">
    <text evidence="1">The sequence shown here is derived from an EMBL/GenBank/DDBJ whole genome shotgun (WGS) entry which is preliminary data.</text>
</comment>
<dbReference type="AlphaFoldDB" id="A0ABD0R7U6"/>
<evidence type="ECO:0000313" key="2">
    <source>
        <dbReference type="Proteomes" id="UP001529510"/>
    </source>
</evidence>
<proteinExistence type="predicted"/>